<feature type="domain" description="CobQ/CobB/MinD/ParA nucleotide binding" evidence="9">
    <location>
        <begin position="2"/>
        <end position="185"/>
    </location>
</feature>
<keyword evidence="6 7" id="KW-0315">Glutamine amidotransferase</keyword>
<evidence type="ECO:0000313" key="11">
    <source>
        <dbReference type="EMBL" id="MYR35605.1"/>
    </source>
</evidence>
<dbReference type="PANTHER" id="PTHR43873">
    <property type="entry name" value="COBYRINATE A,C-DIAMIDE SYNTHASE"/>
    <property type="match status" value="1"/>
</dbReference>
<gene>
    <name evidence="7" type="primary">cobB</name>
    <name evidence="11" type="ORF">GTW20_25920</name>
</gene>
<keyword evidence="5 7" id="KW-0460">Magnesium</keyword>
<feature type="domain" description="CobB/CobQ-like glutamine amidotransferase" evidence="10">
    <location>
        <begin position="248"/>
        <end position="437"/>
    </location>
</feature>
<dbReference type="NCBIfam" id="TIGR00379">
    <property type="entry name" value="cobB"/>
    <property type="match status" value="1"/>
</dbReference>
<dbReference type="InterPro" id="IPR002586">
    <property type="entry name" value="CobQ/CobB/MinD/ParA_Nub-bd_dom"/>
</dbReference>
<dbReference type="NCBIfam" id="NF002204">
    <property type="entry name" value="PRK01077.1"/>
    <property type="match status" value="1"/>
</dbReference>
<keyword evidence="7" id="KW-0169">Cobalamin biosynthesis</keyword>
<keyword evidence="2 7" id="KW-0436">Ligase</keyword>
<name>A0A7K2J0P6_9ACTN</name>
<dbReference type="CDD" id="cd03130">
    <property type="entry name" value="GATase1_CobB"/>
    <property type="match status" value="1"/>
</dbReference>
<dbReference type="PROSITE" id="PS51274">
    <property type="entry name" value="GATASE_COBBQ"/>
    <property type="match status" value="1"/>
</dbReference>
<feature type="site" description="Increases nucleophilicity of active site Cys" evidence="7">
    <location>
        <position position="431"/>
    </location>
</feature>
<dbReference type="Gene3D" id="3.40.50.300">
    <property type="entry name" value="P-loop containing nucleotide triphosphate hydrolases"/>
    <property type="match status" value="2"/>
</dbReference>
<evidence type="ECO:0000313" key="12">
    <source>
        <dbReference type="Proteomes" id="UP000467124"/>
    </source>
</evidence>
<dbReference type="SUPFAM" id="SSF52317">
    <property type="entry name" value="Class I glutamine amidotransferase-like"/>
    <property type="match status" value="1"/>
</dbReference>
<sequence length="453" mass="48132">MMISATHSGAGKTTVTAAVLRALVRRGLDVRSFKVGPDFIDPMYHSEITGRPSVNLDVWMMGEDGVRRTFEAWSAGADIVVIEAMGALFDGADGTDEGSAAHVARLLGVPVLVVMDVWGMTRTASALMAGMSAFDPRVAPAGFVLNRVGGDTHTDLILRSLTGPQREAVVGALPADPLLEVGERHLGLVTTHENPDDPERRSRALDRAADRLDVDRLLALAARAPESPAPVADSHDMDRTSTTPGPRLAIARDATFCFYYEDNLRLLTRAGFTLVPFSPLNGEPPPEAEAVYLGGGYPESFAAELAAAVESAAGLRAAAERGVPVYAECGGLLYLGRSLTGFDGSVHTMAGVLPLDCAMDPDHLAIRYVEARTRHASPLGPAGTVLRGQEFHRSRVVAADLEPDLYDVVSSAGERFVHGYRLGSVMGSYVHAHFAADPAPLEHLVAAARARNV</sequence>
<organism evidence="11 12">
    <name type="scientific">Nocardiopsis alba</name>
    <dbReference type="NCBI Taxonomy" id="53437"/>
    <lineage>
        <taxon>Bacteria</taxon>
        <taxon>Bacillati</taxon>
        <taxon>Actinomycetota</taxon>
        <taxon>Actinomycetes</taxon>
        <taxon>Streptosporangiales</taxon>
        <taxon>Nocardiopsidaceae</taxon>
        <taxon>Nocardiopsis</taxon>
    </lineage>
</organism>
<evidence type="ECO:0000256" key="3">
    <source>
        <dbReference type="ARBA" id="ARBA00022741"/>
    </source>
</evidence>
<dbReference type="UniPathway" id="UPA00148">
    <property type="reaction ID" value="UER00220"/>
</dbReference>
<keyword evidence="4 7" id="KW-0067">ATP-binding</keyword>
<comment type="pathway">
    <text evidence="7">Cofactor biosynthesis; adenosylcobalamin biosynthesis; cob(II)yrinate a,c-diamide from precorrin-2 (aerobic route): step 9/10.</text>
</comment>
<evidence type="ECO:0000259" key="9">
    <source>
        <dbReference type="Pfam" id="PF01656"/>
    </source>
</evidence>
<dbReference type="GO" id="GO:0043802">
    <property type="term" value="F:hydrogenobyrinic acid a,c-diamide synthase (glutamine-hydrolysing) activity"/>
    <property type="evidence" value="ECO:0007669"/>
    <property type="project" value="UniProtKB-UniRule"/>
</dbReference>
<evidence type="ECO:0000256" key="5">
    <source>
        <dbReference type="ARBA" id="ARBA00022842"/>
    </source>
</evidence>
<feature type="active site" description="Nucleophile" evidence="7">
    <location>
        <position position="329"/>
    </location>
</feature>
<dbReference type="SUPFAM" id="SSF52540">
    <property type="entry name" value="P-loop containing nucleoside triphosphate hydrolases"/>
    <property type="match status" value="1"/>
</dbReference>
<evidence type="ECO:0000256" key="7">
    <source>
        <dbReference type="HAMAP-Rule" id="MF_00027"/>
    </source>
</evidence>
<dbReference type="Pfam" id="PF07685">
    <property type="entry name" value="GATase_3"/>
    <property type="match status" value="1"/>
</dbReference>
<dbReference type="GO" id="GO:0005524">
    <property type="term" value="F:ATP binding"/>
    <property type="evidence" value="ECO:0007669"/>
    <property type="project" value="UniProtKB-UniRule"/>
</dbReference>
<comment type="miscellaneous">
    <text evidence="7">The a and c carboxylates of hydrogenobyrinate are activated for nucleophilic attack via formation of a phosphorylated intermediate by ATP. CobB catalyzes first the amidation of the c-carboxylate, and then that of the a-carboxylate.</text>
</comment>
<dbReference type="InterPro" id="IPR027417">
    <property type="entry name" value="P-loop_NTPase"/>
</dbReference>
<dbReference type="EMBL" id="WWHY01000001">
    <property type="protein sequence ID" value="MYR35605.1"/>
    <property type="molecule type" value="Genomic_DNA"/>
</dbReference>
<keyword evidence="3 7" id="KW-0547">Nucleotide-binding</keyword>
<dbReference type="GO" id="GO:0009236">
    <property type="term" value="P:cobalamin biosynthetic process"/>
    <property type="evidence" value="ECO:0007669"/>
    <property type="project" value="UniProtKB-UniRule"/>
</dbReference>
<reference evidence="11 12" key="1">
    <citation type="journal article" date="2019" name="Nat. Commun.">
        <title>The antimicrobial potential of Streptomyces from insect microbiomes.</title>
        <authorList>
            <person name="Chevrette M.G."/>
            <person name="Carlson C.M."/>
            <person name="Ortega H.E."/>
            <person name="Thomas C."/>
            <person name="Ananiev G.E."/>
            <person name="Barns K.J."/>
            <person name="Book A.J."/>
            <person name="Cagnazzo J."/>
            <person name="Carlos C."/>
            <person name="Flanigan W."/>
            <person name="Grubbs K.J."/>
            <person name="Horn H.A."/>
            <person name="Hoffmann F.M."/>
            <person name="Klassen J.L."/>
            <person name="Knack J.J."/>
            <person name="Lewin G.R."/>
            <person name="McDonald B.R."/>
            <person name="Muller L."/>
            <person name="Melo W.G.P."/>
            <person name="Pinto-Tomas A.A."/>
            <person name="Schmitz A."/>
            <person name="Wendt-Pienkowski E."/>
            <person name="Wildman S."/>
            <person name="Zhao M."/>
            <person name="Zhang F."/>
            <person name="Bugni T.S."/>
            <person name="Andes D.R."/>
            <person name="Pupo M.T."/>
            <person name="Currie C.R."/>
        </authorList>
    </citation>
    <scope>NUCLEOTIDE SEQUENCE [LARGE SCALE GENOMIC DNA]</scope>
    <source>
        <strain evidence="11 12">SID5840</strain>
    </source>
</reference>
<evidence type="ECO:0000256" key="1">
    <source>
        <dbReference type="ARBA" id="ARBA00001946"/>
    </source>
</evidence>
<dbReference type="EC" id="6.3.5.9" evidence="7"/>
<dbReference type="Pfam" id="PF01656">
    <property type="entry name" value="CbiA"/>
    <property type="match status" value="1"/>
</dbReference>
<accession>A0A7K2J0P6</accession>
<dbReference type="InterPro" id="IPR004484">
    <property type="entry name" value="CbiA/CobB_synth"/>
</dbReference>
<protein>
    <recommendedName>
        <fullName evidence="7">Hydrogenobyrinate a,c-diamide synthase</fullName>
        <ecNumber evidence="7">6.3.5.9</ecNumber>
    </recommendedName>
    <alternativeName>
        <fullName evidence="7">Hydrogenobyrinic acid a,c-diamide synthase</fullName>
    </alternativeName>
</protein>
<comment type="function">
    <text evidence="7">Catalyzes the ATP-dependent amidation of the two carboxylate groups at positions a and c of hydrogenobyrinate, using either L-glutamine or ammonia as the nitrogen source.</text>
</comment>
<feature type="region of interest" description="Disordered" evidence="8">
    <location>
        <begin position="225"/>
        <end position="245"/>
    </location>
</feature>
<evidence type="ECO:0000259" key="10">
    <source>
        <dbReference type="Pfam" id="PF07685"/>
    </source>
</evidence>
<dbReference type="AlphaFoldDB" id="A0A7K2J0P6"/>
<comment type="cofactor">
    <cofactor evidence="1 7">
        <name>Mg(2+)</name>
        <dbReference type="ChEBI" id="CHEBI:18420"/>
    </cofactor>
</comment>
<dbReference type="InterPro" id="IPR029062">
    <property type="entry name" value="Class_I_gatase-like"/>
</dbReference>
<comment type="domain">
    <text evidence="7">Comprises of two domains. The C-terminal domain contains the binding site for glutamine and catalyzes the hydrolysis of this substrate to glutamate and ammonia. The N-terminal domain is anticipated to bind ATP and hydrogenobyrinate and catalyzes the ultimate synthesis of the diamide product. The ammonia produced via the glutaminase domain is probably translocated to the adjacent domain via a molecular tunnel, where it reacts with an activated intermediate.</text>
</comment>
<dbReference type="Gene3D" id="3.40.50.880">
    <property type="match status" value="1"/>
</dbReference>
<dbReference type="PANTHER" id="PTHR43873:SF1">
    <property type="entry name" value="COBYRINATE A,C-DIAMIDE SYNTHASE"/>
    <property type="match status" value="1"/>
</dbReference>
<comment type="caution">
    <text evidence="11">The sequence shown here is derived from an EMBL/GenBank/DDBJ whole genome shotgun (WGS) entry which is preliminary data.</text>
</comment>
<comment type="similarity">
    <text evidence="7">Belongs to the CobB/CbiA family.</text>
</comment>
<dbReference type="InterPro" id="IPR011698">
    <property type="entry name" value="GATase_3"/>
</dbReference>
<evidence type="ECO:0000256" key="8">
    <source>
        <dbReference type="SAM" id="MobiDB-lite"/>
    </source>
</evidence>
<evidence type="ECO:0000256" key="4">
    <source>
        <dbReference type="ARBA" id="ARBA00022840"/>
    </source>
</evidence>
<dbReference type="HAMAP" id="MF_00027">
    <property type="entry name" value="CobB_CbiA"/>
    <property type="match status" value="1"/>
</dbReference>
<evidence type="ECO:0000256" key="2">
    <source>
        <dbReference type="ARBA" id="ARBA00022598"/>
    </source>
</evidence>
<proteinExistence type="inferred from homology"/>
<dbReference type="GO" id="GO:0042242">
    <property type="term" value="F:cobyrinic acid a,c-diamide synthase activity"/>
    <property type="evidence" value="ECO:0007669"/>
    <property type="project" value="InterPro"/>
</dbReference>
<dbReference type="CDD" id="cd05388">
    <property type="entry name" value="CobB_N"/>
    <property type="match status" value="1"/>
</dbReference>
<evidence type="ECO:0000256" key="6">
    <source>
        <dbReference type="ARBA" id="ARBA00022962"/>
    </source>
</evidence>
<comment type="catalytic activity">
    <reaction evidence="7">
        <text>hydrogenobyrinate + 2 L-glutamine + 2 ATP + 2 H2O = hydrogenobyrinate a,c-diamide + 2 L-glutamate + 2 ADP + 2 phosphate + 2 H(+)</text>
        <dbReference type="Rhea" id="RHEA:12544"/>
        <dbReference type="ChEBI" id="CHEBI:15377"/>
        <dbReference type="ChEBI" id="CHEBI:15378"/>
        <dbReference type="ChEBI" id="CHEBI:29985"/>
        <dbReference type="ChEBI" id="CHEBI:30616"/>
        <dbReference type="ChEBI" id="CHEBI:43474"/>
        <dbReference type="ChEBI" id="CHEBI:58359"/>
        <dbReference type="ChEBI" id="CHEBI:77873"/>
        <dbReference type="ChEBI" id="CHEBI:77874"/>
        <dbReference type="ChEBI" id="CHEBI:456216"/>
        <dbReference type="EC" id="6.3.5.9"/>
    </reaction>
</comment>
<dbReference type="Proteomes" id="UP000467124">
    <property type="component" value="Unassembled WGS sequence"/>
</dbReference>